<feature type="domain" description="Integrase catalytic" evidence="2">
    <location>
        <begin position="150"/>
        <end position="314"/>
    </location>
</feature>
<gene>
    <name evidence="3" type="ORF">H9647_11205</name>
</gene>
<evidence type="ECO:0000259" key="2">
    <source>
        <dbReference type="PROSITE" id="PS50994"/>
    </source>
</evidence>
<keyword evidence="4" id="KW-1185">Reference proteome</keyword>
<dbReference type="InterPro" id="IPR053392">
    <property type="entry name" value="Transposase_IS30-like"/>
</dbReference>
<reference evidence="3 4" key="1">
    <citation type="submission" date="2020-08" db="EMBL/GenBank/DDBJ databases">
        <title>A Genomic Blueprint of the Chicken Gut Microbiome.</title>
        <authorList>
            <person name="Gilroy R."/>
            <person name="Ravi A."/>
            <person name="Getino M."/>
            <person name="Pursley I."/>
            <person name="Horton D.L."/>
            <person name="Alikhan N.-F."/>
            <person name="Baker D."/>
            <person name="Gharbi K."/>
            <person name="Hall N."/>
            <person name="Watson M."/>
            <person name="Adriaenssens E.M."/>
            <person name="Foster-Nyarko E."/>
            <person name="Jarju S."/>
            <person name="Secka A."/>
            <person name="Antonio M."/>
            <person name="Oren A."/>
            <person name="Chaudhuri R."/>
            <person name="La Ragione R.M."/>
            <person name="Hildebrand F."/>
            <person name="Pallen M.J."/>
        </authorList>
    </citation>
    <scope>NUCLEOTIDE SEQUENCE [LARGE SCALE GENOMIC DNA]</scope>
    <source>
        <strain evidence="3 4">Sa2BVA9</strain>
    </source>
</reference>
<evidence type="ECO:0000313" key="3">
    <source>
        <dbReference type="EMBL" id="MBD7968629.1"/>
    </source>
</evidence>
<dbReference type="InterPro" id="IPR036397">
    <property type="entry name" value="RNaseH_sf"/>
</dbReference>
<evidence type="ECO:0000313" key="4">
    <source>
        <dbReference type="Proteomes" id="UP000608071"/>
    </source>
</evidence>
<dbReference type="EMBL" id="JACSQL010000004">
    <property type="protein sequence ID" value="MBD7968629.1"/>
    <property type="molecule type" value="Genomic_DNA"/>
</dbReference>
<dbReference type="RefSeq" id="WP_191799883.1">
    <property type="nucleotide sequence ID" value="NZ_JACSQL010000004.1"/>
</dbReference>
<proteinExistence type="predicted"/>
<comment type="caution">
    <text evidence="3">The sequence shown here is derived from an EMBL/GenBank/DDBJ whole genome shotgun (WGS) entry which is preliminary data.</text>
</comment>
<dbReference type="PANTHER" id="PTHR10948">
    <property type="entry name" value="TRANSPOSASE"/>
    <property type="match status" value="1"/>
</dbReference>
<dbReference type="PANTHER" id="PTHR10948:SF23">
    <property type="entry name" value="TRANSPOSASE INSI FOR INSERTION SEQUENCE ELEMENT IS30A-RELATED"/>
    <property type="match status" value="1"/>
</dbReference>
<dbReference type="Proteomes" id="UP000608071">
    <property type="component" value="Unassembled WGS sequence"/>
</dbReference>
<dbReference type="Pfam" id="PF13936">
    <property type="entry name" value="HTH_38"/>
    <property type="match status" value="1"/>
</dbReference>
<dbReference type="PROSITE" id="PS50994">
    <property type="entry name" value="INTEGRASE"/>
    <property type="match status" value="1"/>
</dbReference>
<dbReference type="Gene3D" id="3.30.420.10">
    <property type="entry name" value="Ribonuclease H-like superfamily/Ribonuclease H"/>
    <property type="match status" value="1"/>
</dbReference>
<keyword evidence="1" id="KW-0233">DNA recombination</keyword>
<dbReference type="InterPro" id="IPR051917">
    <property type="entry name" value="Transposase-Integrase"/>
</dbReference>
<dbReference type="InterPro" id="IPR001584">
    <property type="entry name" value="Integrase_cat-core"/>
</dbReference>
<sequence>MSYSHLSIIERSKLEALSRIGLSARAIARELDRHHSTISRELKRNHRLKGYQAVDSNERYQCLRQAQSSRGKWTEALGEEIERRLQETWSPEQISMSYVQKDMPMVSFKTIYRWLYDGRLTRTTVQQLRHKGKRQKPQEKRGRFLVGTSIKQRPKEIRSRETFGHWELDTVVSSRGKSKACVATFIERKTRLYTAISMPDRTALSMEIAVGVAAAQHPVGTFQSATVDRGKEFACFRNLEETHGMKVYFADPYSSWQRGSNENGNGLLREFFQKGKDFAEVCDEELEQALHLINNRPRKCLGWKTAHESFEYEVSHLD</sequence>
<organism evidence="3 4">
    <name type="scientific">Paenibacillus gallinarum</name>
    <dbReference type="NCBI Taxonomy" id="2762232"/>
    <lineage>
        <taxon>Bacteria</taxon>
        <taxon>Bacillati</taxon>
        <taxon>Bacillota</taxon>
        <taxon>Bacilli</taxon>
        <taxon>Bacillales</taxon>
        <taxon>Paenibacillaceae</taxon>
        <taxon>Paenibacillus</taxon>
    </lineage>
</organism>
<dbReference type="SUPFAM" id="SSF46689">
    <property type="entry name" value="Homeodomain-like"/>
    <property type="match status" value="1"/>
</dbReference>
<evidence type="ECO:0000256" key="1">
    <source>
        <dbReference type="ARBA" id="ARBA00023172"/>
    </source>
</evidence>
<dbReference type="InterPro" id="IPR012337">
    <property type="entry name" value="RNaseH-like_sf"/>
</dbReference>
<protein>
    <submittedName>
        <fullName evidence="3">IS30 family transposase</fullName>
    </submittedName>
</protein>
<dbReference type="InterPro" id="IPR009057">
    <property type="entry name" value="Homeodomain-like_sf"/>
</dbReference>
<dbReference type="Gene3D" id="1.10.10.60">
    <property type="entry name" value="Homeodomain-like"/>
    <property type="match status" value="1"/>
</dbReference>
<dbReference type="SUPFAM" id="SSF53098">
    <property type="entry name" value="Ribonuclease H-like"/>
    <property type="match status" value="1"/>
</dbReference>
<dbReference type="InterPro" id="IPR025246">
    <property type="entry name" value="IS30-like_HTH"/>
</dbReference>
<name>A0ABR8SZ57_9BACL</name>
<dbReference type="NCBIfam" id="NF033563">
    <property type="entry name" value="transpos_IS30"/>
    <property type="match status" value="1"/>
</dbReference>
<dbReference type="Pfam" id="PF00665">
    <property type="entry name" value="rve"/>
    <property type="match status" value="1"/>
</dbReference>
<accession>A0ABR8SZ57</accession>